<accession>A0A1I1XVV5</accession>
<evidence type="ECO:0000256" key="4">
    <source>
        <dbReference type="ARBA" id="ARBA00022705"/>
    </source>
</evidence>
<keyword evidence="8" id="KW-0460">Magnesium</keyword>
<dbReference type="GO" id="GO:0035539">
    <property type="term" value="F:8-oxo-7,8-dihydrodeoxyguanosine triphosphate pyrophosphatase activity"/>
    <property type="evidence" value="ECO:0007669"/>
    <property type="project" value="UniProtKB-EC"/>
</dbReference>
<evidence type="ECO:0000256" key="12">
    <source>
        <dbReference type="ARBA" id="ARBA00038905"/>
    </source>
</evidence>
<dbReference type="GO" id="GO:0044716">
    <property type="term" value="F:8-oxo-GDP phosphatase activity"/>
    <property type="evidence" value="ECO:0007669"/>
    <property type="project" value="TreeGrafter"/>
</dbReference>
<evidence type="ECO:0000256" key="10">
    <source>
        <dbReference type="ARBA" id="ARBA00035861"/>
    </source>
</evidence>
<feature type="domain" description="Nudix hydrolase" evidence="19">
    <location>
        <begin position="1"/>
        <end position="102"/>
    </location>
</feature>
<dbReference type="PROSITE" id="PS51462">
    <property type="entry name" value="NUDIX"/>
    <property type="match status" value="1"/>
</dbReference>
<dbReference type="EMBL" id="FOMS01000006">
    <property type="protein sequence ID" value="SFE11466.1"/>
    <property type="molecule type" value="Genomic_DNA"/>
</dbReference>
<gene>
    <name evidence="20" type="ORF">SAMN04515678_106173</name>
</gene>
<dbReference type="PANTHER" id="PTHR47707">
    <property type="entry name" value="8-OXO-DGTP DIPHOSPHATASE"/>
    <property type="match status" value="1"/>
</dbReference>
<dbReference type="GO" id="GO:0046872">
    <property type="term" value="F:metal ion binding"/>
    <property type="evidence" value="ECO:0007669"/>
    <property type="project" value="UniProtKB-KW"/>
</dbReference>
<evidence type="ECO:0000256" key="8">
    <source>
        <dbReference type="ARBA" id="ARBA00022842"/>
    </source>
</evidence>
<dbReference type="GO" id="GO:0006260">
    <property type="term" value="P:DNA replication"/>
    <property type="evidence" value="ECO:0007669"/>
    <property type="project" value="UniProtKB-KW"/>
</dbReference>
<keyword evidence="7 17" id="KW-0378">Hydrolase</keyword>
<evidence type="ECO:0000256" key="6">
    <source>
        <dbReference type="ARBA" id="ARBA00022763"/>
    </source>
</evidence>
<dbReference type="InterPro" id="IPR020476">
    <property type="entry name" value="Nudix_hydrolase"/>
</dbReference>
<dbReference type="GO" id="GO:0044715">
    <property type="term" value="F:8-oxo-dGDP phosphatase activity"/>
    <property type="evidence" value="ECO:0007669"/>
    <property type="project" value="TreeGrafter"/>
</dbReference>
<dbReference type="InterPro" id="IPR000086">
    <property type="entry name" value="NUDIX_hydrolase_dom"/>
</dbReference>
<evidence type="ECO:0000256" key="13">
    <source>
        <dbReference type="ARBA" id="ARBA00040794"/>
    </source>
</evidence>
<evidence type="ECO:0000313" key="21">
    <source>
        <dbReference type="Proteomes" id="UP000325289"/>
    </source>
</evidence>
<dbReference type="Gene3D" id="3.90.79.10">
    <property type="entry name" value="Nucleoside Triphosphate Pyrophosphohydrolase"/>
    <property type="match status" value="1"/>
</dbReference>
<keyword evidence="9" id="KW-0234">DNA repair</keyword>
<evidence type="ECO:0000256" key="17">
    <source>
        <dbReference type="RuleBase" id="RU003476"/>
    </source>
</evidence>
<comment type="cofactor">
    <cofactor evidence="1">
        <name>Mg(2+)</name>
        <dbReference type="ChEBI" id="CHEBI:18420"/>
    </cofactor>
</comment>
<protein>
    <recommendedName>
        <fullName evidence="13">8-oxo-dGTP diphosphatase</fullName>
        <ecNumber evidence="12">3.6.1.55</ecNumber>
    </recommendedName>
    <alternativeName>
        <fullName evidence="16">7,8-dihydro-8-oxoguanine-triphosphatase</fullName>
    </alternativeName>
    <alternativeName>
        <fullName evidence="15">Mutator protein MutT</fullName>
    </alternativeName>
    <alternativeName>
        <fullName evidence="14">dGTP pyrophosphohydrolase</fullName>
    </alternativeName>
</protein>
<keyword evidence="5" id="KW-0479">Metal-binding</keyword>
<dbReference type="InterPro" id="IPR047127">
    <property type="entry name" value="MutT-like"/>
</dbReference>
<evidence type="ECO:0000259" key="19">
    <source>
        <dbReference type="PROSITE" id="PS51462"/>
    </source>
</evidence>
<comment type="catalytic activity">
    <reaction evidence="10">
        <text>8-oxo-dGTP + H2O = 8-oxo-dGMP + diphosphate + H(+)</text>
        <dbReference type="Rhea" id="RHEA:31575"/>
        <dbReference type="ChEBI" id="CHEBI:15377"/>
        <dbReference type="ChEBI" id="CHEBI:15378"/>
        <dbReference type="ChEBI" id="CHEBI:33019"/>
        <dbReference type="ChEBI" id="CHEBI:63224"/>
        <dbReference type="ChEBI" id="CHEBI:77896"/>
        <dbReference type="EC" id="3.6.1.55"/>
    </reaction>
</comment>
<evidence type="ECO:0000256" key="3">
    <source>
        <dbReference type="ARBA" id="ARBA00022457"/>
    </source>
</evidence>
<keyword evidence="3" id="KW-0515">Mutator protein</keyword>
<proteinExistence type="inferred from homology"/>
<dbReference type="GO" id="GO:0006281">
    <property type="term" value="P:DNA repair"/>
    <property type="evidence" value="ECO:0007669"/>
    <property type="project" value="UniProtKB-KW"/>
</dbReference>
<dbReference type="PANTHER" id="PTHR47707:SF1">
    <property type="entry name" value="NUDIX HYDROLASE FAMILY PROTEIN"/>
    <property type="match status" value="1"/>
</dbReference>
<dbReference type="GO" id="GO:0008413">
    <property type="term" value="F:8-oxo-7,8-dihydroguanosine triphosphate pyrophosphatase activity"/>
    <property type="evidence" value="ECO:0007669"/>
    <property type="project" value="TreeGrafter"/>
</dbReference>
<evidence type="ECO:0000313" key="20">
    <source>
        <dbReference type="EMBL" id="SFE11466.1"/>
    </source>
</evidence>
<evidence type="ECO:0000256" key="7">
    <source>
        <dbReference type="ARBA" id="ARBA00022801"/>
    </source>
</evidence>
<evidence type="ECO:0000256" key="16">
    <source>
        <dbReference type="ARBA" id="ARBA00042798"/>
    </source>
</evidence>
<keyword evidence="4" id="KW-0235">DNA replication</keyword>
<evidence type="ECO:0000256" key="18">
    <source>
        <dbReference type="SAM" id="MobiDB-lite"/>
    </source>
</evidence>
<name>A0A1I1XVV5_9RHOB</name>
<reference evidence="20 21" key="1">
    <citation type="submission" date="2016-10" db="EMBL/GenBank/DDBJ databases">
        <authorList>
            <person name="Varghese N."/>
            <person name="Submissions S."/>
        </authorList>
    </citation>
    <scope>NUCLEOTIDE SEQUENCE [LARGE SCALE GENOMIC DNA]</scope>
    <source>
        <strain evidence="21">YIM D21,KCTC 23444,ACCC 10710</strain>
    </source>
</reference>
<comment type="similarity">
    <text evidence="2 17">Belongs to the Nudix hydrolase family.</text>
</comment>
<dbReference type="InterPro" id="IPR020084">
    <property type="entry name" value="NUDIX_hydrolase_CS"/>
</dbReference>
<evidence type="ECO:0000256" key="14">
    <source>
        <dbReference type="ARBA" id="ARBA00041592"/>
    </source>
</evidence>
<dbReference type="PRINTS" id="PR00502">
    <property type="entry name" value="NUDIXFAMILY"/>
</dbReference>
<evidence type="ECO:0000256" key="2">
    <source>
        <dbReference type="ARBA" id="ARBA00005582"/>
    </source>
</evidence>
<dbReference type="AlphaFoldDB" id="A0A1I1XVV5"/>
<dbReference type="SUPFAM" id="SSF55811">
    <property type="entry name" value="Nudix"/>
    <property type="match status" value="1"/>
</dbReference>
<evidence type="ECO:0000256" key="15">
    <source>
        <dbReference type="ARBA" id="ARBA00041979"/>
    </source>
</evidence>
<keyword evidence="21" id="KW-1185">Reference proteome</keyword>
<dbReference type="Pfam" id="PF00293">
    <property type="entry name" value="NUDIX"/>
    <property type="match status" value="1"/>
</dbReference>
<evidence type="ECO:0000256" key="5">
    <source>
        <dbReference type="ARBA" id="ARBA00022723"/>
    </source>
</evidence>
<sequence>MSGGYWEIPGGKIEPGETAEEAAGRELSEETGLSADGLRPVSRYRHRFASRSIDLKLFEAQTWSGTPVSQECQRLEWVYPGAPQVAPILDSNRKALRLLSLPRVVLCTEAPVDGPAAWALSCARRAREVSAGAVLFACRTLPAAQQIVLARRLGAELARQGTALWLDAAPGVAVRTGAELTTELAGDASLRGSGLIHAVIDPNDCSPSQTDVVLTRLDRRIALPTTGIATLVYAITSSDNIENAFRAGAYGVCICDD</sequence>
<feature type="region of interest" description="Disordered" evidence="18">
    <location>
        <begin position="1"/>
        <end position="32"/>
    </location>
</feature>
<keyword evidence="6" id="KW-0227">DNA damage</keyword>
<organism evidence="20 21">
    <name type="scientific">Roseivivax sediminis</name>
    <dbReference type="NCBI Taxonomy" id="936889"/>
    <lineage>
        <taxon>Bacteria</taxon>
        <taxon>Pseudomonadati</taxon>
        <taxon>Pseudomonadota</taxon>
        <taxon>Alphaproteobacteria</taxon>
        <taxon>Rhodobacterales</taxon>
        <taxon>Roseobacteraceae</taxon>
        <taxon>Roseivivax</taxon>
    </lineage>
</organism>
<evidence type="ECO:0000256" key="1">
    <source>
        <dbReference type="ARBA" id="ARBA00001946"/>
    </source>
</evidence>
<evidence type="ECO:0000256" key="11">
    <source>
        <dbReference type="ARBA" id="ARBA00036904"/>
    </source>
</evidence>
<comment type="catalytic activity">
    <reaction evidence="11">
        <text>8-oxo-GTP + H2O = 8-oxo-GMP + diphosphate + H(+)</text>
        <dbReference type="Rhea" id="RHEA:67616"/>
        <dbReference type="ChEBI" id="CHEBI:15377"/>
        <dbReference type="ChEBI" id="CHEBI:15378"/>
        <dbReference type="ChEBI" id="CHEBI:33019"/>
        <dbReference type="ChEBI" id="CHEBI:143553"/>
        <dbReference type="ChEBI" id="CHEBI:145694"/>
    </reaction>
</comment>
<evidence type="ECO:0000256" key="9">
    <source>
        <dbReference type="ARBA" id="ARBA00023204"/>
    </source>
</evidence>
<dbReference type="Proteomes" id="UP000325289">
    <property type="component" value="Unassembled WGS sequence"/>
</dbReference>
<dbReference type="EC" id="3.6.1.55" evidence="12"/>
<dbReference type="InterPro" id="IPR015797">
    <property type="entry name" value="NUDIX_hydrolase-like_dom_sf"/>
</dbReference>
<dbReference type="PROSITE" id="PS00893">
    <property type="entry name" value="NUDIX_BOX"/>
    <property type="match status" value="1"/>
</dbReference>